<dbReference type="PANTHER" id="PTHR21198:SF3">
    <property type="entry name" value="GLUTAMATE RACEMASE"/>
    <property type="match status" value="1"/>
</dbReference>
<dbReference type="Pfam" id="PF01177">
    <property type="entry name" value="Asp_Glu_race"/>
    <property type="match status" value="1"/>
</dbReference>
<reference evidence="2" key="1">
    <citation type="submission" date="2020-10" db="EMBL/GenBank/DDBJ databases">
        <authorList>
            <person name="Gilroy R."/>
        </authorList>
    </citation>
    <scope>NUCLEOTIDE SEQUENCE</scope>
    <source>
        <strain evidence="2">ChiW25-3613</strain>
    </source>
</reference>
<dbReference type="AlphaFoldDB" id="A0A9D1AFB3"/>
<sequence>MICFAKSRRPLVCMFDSGIGGLNLLYACRRRLPGADYYYLADNYFVPYGNLAEEEVRRRVFRFFKEISALRPDAAVVACNTVTAECIADLRAVFPFPIIGVEPAVKQAAKLGGKFLVLATEATCKSKSFLRLISAYGGEAEVYPLKGLAREIENNIFSLDAEALASGLPGGDYRSVVLGCTHYIFIAKSIQKRYSAQVFDGMAGTADHLVTILGNFDHFSKERGKIAFFCGDFAKNRAIFEKLEHNDF</sequence>
<dbReference type="InterPro" id="IPR015942">
    <property type="entry name" value="Asp/Glu/hydantoin_racemase"/>
</dbReference>
<gene>
    <name evidence="2" type="ORF">IAB90_02695</name>
</gene>
<dbReference type="InterPro" id="IPR001920">
    <property type="entry name" value="Asp/Glu_race"/>
</dbReference>
<comment type="caution">
    <text evidence="2">The sequence shown here is derived from an EMBL/GenBank/DDBJ whole genome shotgun (WGS) entry which is preliminary data.</text>
</comment>
<dbReference type="PROSITE" id="PS51257">
    <property type="entry name" value="PROKAR_LIPOPROTEIN"/>
    <property type="match status" value="1"/>
</dbReference>
<name>A0A9D1AFB3_9FIRM</name>
<accession>A0A9D1AFB3</accession>
<reference evidence="2" key="2">
    <citation type="journal article" date="2021" name="PeerJ">
        <title>Extensive microbial diversity within the chicken gut microbiome revealed by metagenomics and culture.</title>
        <authorList>
            <person name="Gilroy R."/>
            <person name="Ravi A."/>
            <person name="Getino M."/>
            <person name="Pursley I."/>
            <person name="Horton D.L."/>
            <person name="Alikhan N.F."/>
            <person name="Baker D."/>
            <person name="Gharbi K."/>
            <person name="Hall N."/>
            <person name="Watson M."/>
            <person name="Adriaenssens E.M."/>
            <person name="Foster-Nyarko E."/>
            <person name="Jarju S."/>
            <person name="Secka A."/>
            <person name="Antonio M."/>
            <person name="Oren A."/>
            <person name="Chaudhuri R.R."/>
            <person name="La Ragione R."/>
            <person name="Hildebrand F."/>
            <person name="Pallen M.J."/>
        </authorList>
    </citation>
    <scope>NUCLEOTIDE SEQUENCE</scope>
    <source>
        <strain evidence="2">ChiW25-3613</strain>
    </source>
</reference>
<protein>
    <submittedName>
        <fullName evidence="2">Aspartate/glutamate racemase family protein</fullName>
    </submittedName>
</protein>
<keyword evidence="1" id="KW-0413">Isomerase</keyword>
<dbReference type="SUPFAM" id="SSF53681">
    <property type="entry name" value="Aspartate/glutamate racemase"/>
    <property type="match status" value="2"/>
</dbReference>
<proteinExistence type="predicted"/>
<evidence type="ECO:0000256" key="1">
    <source>
        <dbReference type="ARBA" id="ARBA00023235"/>
    </source>
</evidence>
<dbReference type="Proteomes" id="UP000824179">
    <property type="component" value="Unassembled WGS sequence"/>
</dbReference>
<evidence type="ECO:0000313" key="2">
    <source>
        <dbReference type="EMBL" id="HIR39268.1"/>
    </source>
</evidence>
<dbReference type="Gene3D" id="3.40.50.1860">
    <property type="match status" value="2"/>
</dbReference>
<organism evidence="2 3">
    <name type="scientific">Candidatus Coproplasma stercoripullorum</name>
    <dbReference type="NCBI Taxonomy" id="2840751"/>
    <lineage>
        <taxon>Bacteria</taxon>
        <taxon>Bacillati</taxon>
        <taxon>Bacillota</taxon>
        <taxon>Clostridia</taxon>
        <taxon>Eubacteriales</taxon>
        <taxon>Candidatus Coproplasma</taxon>
    </lineage>
</organism>
<dbReference type="GO" id="GO:0047661">
    <property type="term" value="F:amino-acid racemase activity"/>
    <property type="evidence" value="ECO:0007669"/>
    <property type="project" value="InterPro"/>
</dbReference>
<evidence type="ECO:0000313" key="3">
    <source>
        <dbReference type="Proteomes" id="UP000824179"/>
    </source>
</evidence>
<dbReference type="EMBL" id="DVHB01000049">
    <property type="protein sequence ID" value="HIR39268.1"/>
    <property type="molecule type" value="Genomic_DNA"/>
</dbReference>
<dbReference type="PANTHER" id="PTHR21198">
    <property type="entry name" value="GLUTAMATE RACEMASE"/>
    <property type="match status" value="1"/>
</dbReference>
<dbReference type="GO" id="GO:0009252">
    <property type="term" value="P:peptidoglycan biosynthetic process"/>
    <property type="evidence" value="ECO:0007669"/>
    <property type="project" value="TreeGrafter"/>
</dbReference>